<evidence type="ECO:0000313" key="1">
    <source>
        <dbReference type="EMBL" id="OGF65094.1"/>
    </source>
</evidence>
<dbReference type="AlphaFoldDB" id="A0A1F5VNV7"/>
<comment type="caution">
    <text evidence="1">The sequence shown here is derived from an EMBL/GenBank/DDBJ whole genome shotgun (WGS) entry which is preliminary data.</text>
</comment>
<accession>A0A1F5VNV7</accession>
<dbReference type="Proteomes" id="UP000178943">
    <property type="component" value="Unassembled WGS sequence"/>
</dbReference>
<evidence type="ECO:0000313" key="2">
    <source>
        <dbReference type="Proteomes" id="UP000178943"/>
    </source>
</evidence>
<protein>
    <submittedName>
        <fullName evidence="1">Uncharacterized protein</fullName>
    </submittedName>
</protein>
<organism evidence="1 2">
    <name type="scientific">Candidatus Fischerbacteria bacterium RBG_13_37_8</name>
    <dbReference type="NCBI Taxonomy" id="1817863"/>
    <lineage>
        <taxon>Bacteria</taxon>
        <taxon>Candidatus Fischeribacteriota</taxon>
    </lineage>
</organism>
<gene>
    <name evidence="1" type="ORF">A2Y62_10465</name>
</gene>
<proteinExistence type="predicted"/>
<reference evidence="1 2" key="1">
    <citation type="journal article" date="2016" name="Nat. Commun.">
        <title>Thousands of microbial genomes shed light on interconnected biogeochemical processes in an aquifer system.</title>
        <authorList>
            <person name="Anantharaman K."/>
            <person name="Brown C.T."/>
            <person name="Hug L.A."/>
            <person name="Sharon I."/>
            <person name="Castelle C.J."/>
            <person name="Probst A.J."/>
            <person name="Thomas B.C."/>
            <person name="Singh A."/>
            <person name="Wilkins M.J."/>
            <person name="Karaoz U."/>
            <person name="Brodie E.L."/>
            <person name="Williams K.H."/>
            <person name="Hubbard S.S."/>
            <person name="Banfield J.F."/>
        </authorList>
    </citation>
    <scope>NUCLEOTIDE SEQUENCE [LARGE SCALE GENOMIC DNA]</scope>
</reference>
<sequence>MICNTKTTPASKDELSTMDEEFINLLEPQVLFATLKQYWNDMEPTILCSHLAEAMDFYENFCKWILQNKSLSAHYQKKAREMLRKIEQQRSLLLRVAE</sequence>
<dbReference type="EMBL" id="MFGW01000118">
    <property type="protein sequence ID" value="OGF65094.1"/>
    <property type="molecule type" value="Genomic_DNA"/>
</dbReference>
<name>A0A1F5VNV7_9BACT</name>